<gene>
    <name evidence="2" type="ORF">HZU40_09885</name>
</gene>
<organism evidence="2 3">
    <name type="scientific">Mycolicibacterium fluoranthenivorans</name>
    <dbReference type="NCBI Taxonomy" id="258505"/>
    <lineage>
        <taxon>Bacteria</taxon>
        <taxon>Bacillati</taxon>
        <taxon>Actinomycetota</taxon>
        <taxon>Actinomycetes</taxon>
        <taxon>Mycobacteriales</taxon>
        <taxon>Mycobacteriaceae</taxon>
        <taxon>Mycolicibacterium</taxon>
    </lineage>
</organism>
<protein>
    <submittedName>
        <fullName evidence="2">Cupin domain-containing protein</fullName>
    </submittedName>
</protein>
<dbReference type="SUPFAM" id="SSF51182">
    <property type="entry name" value="RmlC-like cupins"/>
    <property type="match status" value="1"/>
</dbReference>
<feature type="domain" description="(S)-ureidoglycine aminohydrolase cupin" evidence="1">
    <location>
        <begin position="60"/>
        <end position="127"/>
    </location>
</feature>
<dbReference type="PANTHER" id="PTHR40943:SF1">
    <property type="entry name" value="CYTOPLASMIC PROTEIN"/>
    <property type="match status" value="1"/>
</dbReference>
<dbReference type="InterPro" id="IPR011051">
    <property type="entry name" value="RmlC_Cupin_sf"/>
</dbReference>
<proteinExistence type="predicted"/>
<dbReference type="Pfam" id="PF05899">
    <property type="entry name" value="Cupin_3"/>
    <property type="match status" value="1"/>
</dbReference>
<dbReference type="InterPro" id="IPR014710">
    <property type="entry name" value="RmlC-like_jellyroll"/>
</dbReference>
<name>A0A7G8PJM2_9MYCO</name>
<accession>A0A7G8PJM2</accession>
<evidence type="ECO:0000313" key="2">
    <source>
        <dbReference type="EMBL" id="QNJ94538.1"/>
    </source>
</evidence>
<evidence type="ECO:0000313" key="3">
    <source>
        <dbReference type="Proteomes" id="UP000515498"/>
    </source>
</evidence>
<dbReference type="PANTHER" id="PTHR40943">
    <property type="entry name" value="CYTOPLASMIC PROTEIN-RELATED"/>
    <property type="match status" value="1"/>
</dbReference>
<dbReference type="Proteomes" id="UP000515498">
    <property type="component" value="Chromosome"/>
</dbReference>
<dbReference type="InterPro" id="IPR008579">
    <property type="entry name" value="UGlyAH_Cupin_dom"/>
</dbReference>
<dbReference type="KEGG" id="mflu:HZU40_09885"/>
<dbReference type="Gene3D" id="2.60.120.10">
    <property type="entry name" value="Jelly Rolls"/>
    <property type="match status" value="1"/>
</dbReference>
<sequence>MGIRHSSTVTFCRQLHKICNVTLVKPNSAVRAADLELNLEPVPDSSARTGVHTLTEFGGLEFGIWEMTPGVMTDVEADEVFVVLSGAATVEFADGTAPLALGPGDVVRLAAGAETVWTVTETLRKVYLAG</sequence>
<evidence type="ECO:0000259" key="1">
    <source>
        <dbReference type="Pfam" id="PF05899"/>
    </source>
</evidence>
<reference evidence="2 3" key="1">
    <citation type="submission" date="2020-07" db="EMBL/GenBank/DDBJ databases">
        <title>Draft genome sequence of four isobutane-metabolizing strains capable of cometabolically degrading diverse ether contaminants.</title>
        <authorList>
            <person name="Chen W."/>
            <person name="Faulkner N."/>
            <person name="Smith C."/>
            <person name="Hyman M."/>
        </authorList>
    </citation>
    <scope>NUCLEOTIDE SEQUENCE [LARGE SCALE GENOMIC DNA]</scope>
    <source>
        <strain evidence="2 3">2A</strain>
    </source>
</reference>
<dbReference type="EMBL" id="CP059894">
    <property type="protein sequence ID" value="QNJ94538.1"/>
    <property type="molecule type" value="Genomic_DNA"/>
</dbReference>
<dbReference type="AlphaFoldDB" id="A0A7G8PJM2"/>